<sequence length="215" mass="24537">MSTNAEPSTNSRIDLTMMYATHNAFRRDLTLLVSASDGTQNWAAYKAGWQTFKNYLTIHHTAEDVALWPIMRKKLANRPDDLRLLEEMEAEHAELDPMMDAVDTAIAESNRLRLREYTEDLSTTLLGHLDHEEAEALPLLQSVLTPEEWASFGAEQRRNVGIKGGPAFFPWLLDGAPEATQRRVLGLLPAPLRLIYRAVWRPRYVRQSPWKLARA</sequence>
<evidence type="ECO:0000259" key="1">
    <source>
        <dbReference type="Pfam" id="PF01814"/>
    </source>
</evidence>
<dbReference type="InterPro" id="IPR012312">
    <property type="entry name" value="Hemerythrin-like"/>
</dbReference>
<dbReference type="CDD" id="cd12108">
    <property type="entry name" value="Hr-like"/>
    <property type="match status" value="1"/>
</dbReference>
<dbReference type="Pfam" id="PF01814">
    <property type="entry name" value="Hemerythrin"/>
    <property type="match status" value="1"/>
</dbReference>
<accession>A0ABT1PGL6</accession>
<reference evidence="2 3" key="1">
    <citation type="submission" date="2022-06" db="EMBL/GenBank/DDBJ databases">
        <title>Draft genome sequence of type strain Streptomyces rubrisoli DSM 42083.</title>
        <authorList>
            <person name="Duangmal K."/>
            <person name="Klaysubun C."/>
        </authorList>
    </citation>
    <scope>NUCLEOTIDE SEQUENCE [LARGE SCALE GENOMIC DNA]</scope>
    <source>
        <strain evidence="2 3">DSM 42083</strain>
    </source>
</reference>
<evidence type="ECO:0000313" key="3">
    <source>
        <dbReference type="Proteomes" id="UP001206206"/>
    </source>
</evidence>
<dbReference type="Gene3D" id="1.20.120.520">
    <property type="entry name" value="nmb1532 protein domain like"/>
    <property type="match status" value="1"/>
</dbReference>
<proteinExistence type="predicted"/>
<comment type="caution">
    <text evidence="2">The sequence shown here is derived from an EMBL/GenBank/DDBJ whole genome shotgun (WGS) entry which is preliminary data.</text>
</comment>
<name>A0ABT1PGL6_9ACTN</name>
<dbReference type="RefSeq" id="WP_255930403.1">
    <property type="nucleotide sequence ID" value="NZ_JANFNH010000028.1"/>
</dbReference>
<evidence type="ECO:0000313" key="2">
    <source>
        <dbReference type="EMBL" id="MCQ4044517.1"/>
    </source>
</evidence>
<feature type="domain" description="Hemerythrin-like" evidence="1">
    <location>
        <begin position="16"/>
        <end position="140"/>
    </location>
</feature>
<keyword evidence="3" id="KW-1185">Reference proteome</keyword>
<protein>
    <submittedName>
        <fullName evidence="2">Hemerythrin domain-containing protein</fullName>
    </submittedName>
</protein>
<dbReference type="Proteomes" id="UP001206206">
    <property type="component" value="Unassembled WGS sequence"/>
</dbReference>
<dbReference type="EMBL" id="JANFNH010000028">
    <property type="protein sequence ID" value="MCQ4044517.1"/>
    <property type="molecule type" value="Genomic_DNA"/>
</dbReference>
<organism evidence="2 3">
    <name type="scientific">Streptantibioticus rubrisoli</name>
    <dbReference type="NCBI Taxonomy" id="1387313"/>
    <lineage>
        <taxon>Bacteria</taxon>
        <taxon>Bacillati</taxon>
        <taxon>Actinomycetota</taxon>
        <taxon>Actinomycetes</taxon>
        <taxon>Kitasatosporales</taxon>
        <taxon>Streptomycetaceae</taxon>
        <taxon>Streptantibioticus</taxon>
    </lineage>
</organism>
<gene>
    <name evidence="2" type="ORF">NON19_21410</name>
</gene>